<name>A0A7J7JNL0_BUGNE</name>
<keyword evidence="4 6" id="KW-0862">Zinc</keyword>
<accession>A0A7J7JNL0</accession>
<dbReference type="PANTHER" id="PTHR46015:SF1">
    <property type="entry name" value="HOMOCYSTEINE S-METHYLTRANSFERASE-LIKE ISOFORM 1"/>
    <property type="match status" value="1"/>
</dbReference>
<feature type="binding site" evidence="6 7">
    <location>
        <position position="256"/>
    </location>
    <ligand>
        <name>Zn(2+)</name>
        <dbReference type="ChEBI" id="CHEBI:29105"/>
    </ligand>
</feature>
<keyword evidence="3 6" id="KW-0479">Metal-binding</keyword>
<dbReference type="PANTHER" id="PTHR46015">
    <property type="entry name" value="ZGC:172121"/>
    <property type="match status" value="1"/>
</dbReference>
<evidence type="ECO:0000256" key="7">
    <source>
        <dbReference type="PROSITE-ProRule" id="PRU00333"/>
    </source>
</evidence>
<dbReference type="InterPro" id="IPR003726">
    <property type="entry name" value="HCY_dom"/>
</dbReference>
<dbReference type="SUPFAM" id="SSF82282">
    <property type="entry name" value="Homocysteine S-methyltransferase"/>
    <property type="match status" value="1"/>
</dbReference>
<evidence type="ECO:0000313" key="9">
    <source>
        <dbReference type="EMBL" id="KAF6027587.1"/>
    </source>
</evidence>
<keyword evidence="1 7" id="KW-0489">Methyltransferase</keyword>
<evidence type="ECO:0000256" key="5">
    <source>
        <dbReference type="ARBA" id="ARBA00034478"/>
    </source>
</evidence>
<gene>
    <name evidence="9" type="ORF">EB796_014108</name>
</gene>
<proteinExistence type="predicted"/>
<reference evidence="9" key="1">
    <citation type="submission" date="2020-06" db="EMBL/GenBank/DDBJ databases">
        <title>Draft genome of Bugula neritina, a colonial animal packing powerful symbionts and potential medicines.</title>
        <authorList>
            <person name="Rayko M."/>
        </authorList>
    </citation>
    <scope>NUCLEOTIDE SEQUENCE [LARGE SCALE GENOMIC DNA]</scope>
    <source>
        <strain evidence="9">Kwan_BN1</strain>
    </source>
</reference>
<dbReference type="UniPathway" id="UPA00051">
    <property type="reaction ID" value="UER00083"/>
</dbReference>
<comment type="cofactor">
    <cofactor evidence="6">
        <name>Zn(2+)</name>
        <dbReference type="ChEBI" id="CHEBI:29105"/>
    </cofactor>
    <text evidence="6">Binds 1 zinc ion per subunit.</text>
</comment>
<dbReference type="GO" id="GO:0009086">
    <property type="term" value="P:methionine biosynthetic process"/>
    <property type="evidence" value="ECO:0007669"/>
    <property type="project" value="InterPro"/>
</dbReference>
<evidence type="ECO:0000256" key="2">
    <source>
        <dbReference type="ARBA" id="ARBA00022679"/>
    </source>
</evidence>
<dbReference type="InterPro" id="IPR051486">
    <property type="entry name" value="Hcy_S-methyltransferase"/>
</dbReference>
<dbReference type="GO" id="GO:0008270">
    <property type="term" value="F:zinc ion binding"/>
    <property type="evidence" value="ECO:0007669"/>
    <property type="project" value="InterPro"/>
</dbReference>
<evidence type="ECO:0000259" key="8">
    <source>
        <dbReference type="PROSITE" id="PS50970"/>
    </source>
</evidence>
<feature type="domain" description="Hcy-binding" evidence="8">
    <location>
        <begin position="27"/>
        <end position="336"/>
    </location>
</feature>
<dbReference type="PROSITE" id="PS50970">
    <property type="entry name" value="HCY"/>
    <property type="match status" value="1"/>
</dbReference>
<dbReference type="GO" id="GO:0008898">
    <property type="term" value="F:S-adenosylmethionine-homocysteine S-methyltransferase activity"/>
    <property type="evidence" value="ECO:0007669"/>
    <property type="project" value="TreeGrafter"/>
</dbReference>
<feature type="binding site" evidence="7">
    <location>
        <position position="322"/>
    </location>
    <ligand>
        <name>Zn(2+)</name>
        <dbReference type="ChEBI" id="CHEBI:29105"/>
    </ligand>
</feature>
<evidence type="ECO:0000256" key="6">
    <source>
        <dbReference type="PIRSR" id="PIRSR037505-2"/>
    </source>
</evidence>
<organism evidence="9 10">
    <name type="scientific">Bugula neritina</name>
    <name type="common">Brown bryozoan</name>
    <name type="synonym">Sertularia neritina</name>
    <dbReference type="NCBI Taxonomy" id="10212"/>
    <lineage>
        <taxon>Eukaryota</taxon>
        <taxon>Metazoa</taxon>
        <taxon>Spiralia</taxon>
        <taxon>Lophotrochozoa</taxon>
        <taxon>Bryozoa</taxon>
        <taxon>Gymnolaemata</taxon>
        <taxon>Cheilostomatida</taxon>
        <taxon>Flustrina</taxon>
        <taxon>Buguloidea</taxon>
        <taxon>Bugulidae</taxon>
        <taxon>Bugula</taxon>
    </lineage>
</organism>
<evidence type="ECO:0000313" key="10">
    <source>
        <dbReference type="Proteomes" id="UP000593567"/>
    </source>
</evidence>
<evidence type="ECO:0000256" key="3">
    <source>
        <dbReference type="ARBA" id="ARBA00022723"/>
    </source>
</evidence>
<feature type="binding site" evidence="7">
    <location>
        <position position="321"/>
    </location>
    <ligand>
        <name>Zn(2+)</name>
        <dbReference type="ChEBI" id="CHEBI:29105"/>
    </ligand>
</feature>
<comment type="caution">
    <text evidence="9">The sequence shown here is derived from an EMBL/GenBank/DDBJ whole genome shotgun (WGS) entry which is preliminary data.</text>
</comment>
<dbReference type="OrthoDB" id="261426at2759"/>
<comment type="pathway">
    <text evidence="5">Amino-acid biosynthesis; L-methionine biosynthesis via de novo pathway.</text>
</comment>
<protein>
    <recommendedName>
        <fullName evidence="8">Hcy-binding domain-containing protein</fullName>
    </recommendedName>
</protein>
<dbReference type="AlphaFoldDB" id="A0A7J7JNL0"/>
<dbReference type="InterPro" id="IPR036589">
    <property type="entry name" value="HCY_dom_sf"/>
</dbReference>
<evidence type="ECO:0000256" key="4">
    <source>
        <dbReference type="ARBA" id="ARBA00022833"/>
    </source>
</evidence>
<keyword evidence="2 7" id="KW-0808">Transferase</keyword>
<dbReference type="EMBL" id="VXIV02002067">
    <property type="protein sequence ID" value="KAF6027587.1"/>
    <property type="molecule type" value="Genomic_DNA"/>
</dbReference>
<dbReference type="Pfam" id="PF02574">
    <property type="entry name" value="S-methyl_trans"/>
    <property type="match status" value="1"/>
</dbReference>
<keyword evidence="10" id="KW-1185">Reference proteome</keyword>
<evidence type="ECO:0000256" key="1">
    <source>
        <dbReference type="ARBA" id="ARBA00022603"/>
    </source>
</evidence>
<dbReference type="NCBIfam" id="NF007020">
    <property type="entry name" value="PRK09485.1"/>
    <property type="match status" value="1"/>
</dbReference>
<dbReference type="FunFam" id="3.20.20.330:FF:000002">
    <property type="entry name" value="Homocysteine S-methyltransferase"/>
    <property type="match status" value="1"/>
</dbReference>
<dbReference type="Gene3D" id="3.20.20.330">
    <property type="entry name" value="Homocysteine-binding-like domain"/>
    <property type="match status" value="1"/>
</dbReference>
<dbReference type="GO" id="GO:0033528">
    <property type="term" value="P:S-methylmethionine cycle"/>
    <property type="evidence" value="ECO:0007669"/>
    <property type="project" value="TreeGrafter"/>
</dbReference>
<dbReference type="Proteomes" id="UP000593567">
    <property type="component" value="Unassembled WGS sequence"/>
</dbReference>
<dbReference type="GO" id="GO:0032259">
    <property type="term" value="P:methylation"/>
    <property type="evidence" value="ECO:0007669"/>
    <property type="project" value="UniProtKB-KW"/>
</dbReference>
<sequence length="345" mass="37821">MMMCSYSLNKYCNHSVTLTIKVVLIPMALKRNKMDGICKILDGGLASQLVANGYSSIDSDPLWSARLLHTNPAAIQNAHQQFLKAGADILETNTYQVSIEGFKDYLSLSGEKTLQCIQESVTKLVKPLVEECERNTGRSVSIAGSIGPYGACQHDGSEYTGNYLDSMTVQQLMDWHRPRLQALSEAGVDMFAFETIPGAKEGEALVQLLQQEFPQQKAWLSFTCKDGSHTSHGELLVDAVKSGIDCDQITHVGVNCVAPDLVESLLLSLQVYRDKKPFIVYPNSGGFWKSGKGWDADTKLSNIESFVSSCVRNGAKVIGGCCKVTHTEIEAMRIALDKLKLRGDC</sequence>